<evidence type="ECO:0000313" key="1">
    <source>
        <dbReference type="EMBL" id="OCH91543.1"/>
    </source>
</evidence>
<gene>
    <name evidence="1" type="ORF">OBBRIDRAFT_818717</name>
</gene>
<reference evidence="1 2" key="1">
    <citation type="submission" date="2016-07" db="EMBL/GenBank/DDBJ databases">
        <title>Draft genome of the white-rot fungus Obba rivulosa 3A-2.</title>
        <authorList>
            <consortium name="DOE Joint Genome Institute"/>
            <person name="Miettinen O."/>
            <person name="Riley R."/>
            <person name="Acob R."/>
            <person name="Barry K."/>
            <person name="Cullen D."/>
            <person name="De Vries R."/>
            <person name="Hainaut M."/>
            <person name="Hatakka A."/>
            <person name="Henrissat B."/>
            <person name="Hilden K."/>
            <person name="Kuo R."/>
            <person name="Labutti K."/>
            <person name="Lipzen A."/>
            <person name="Makela M.R."/>
            <person name="Sandor L."/>
            <person name="Spatafora J.W."/>
            <person name="Grigoriev I.V."/>
            <person name="Hibbett D.S."/>
        </authorList>
    </citation>
    <scope>NUCLEOTIDE SEQUENCE [LARGE SCALE GENOMIC DNA]</scope>
    <source>
        <strain evidence="1 2">3A-2</strain>
    </source>
</reference>
<evidence type="ECO:0000313" key="2">
    <source>
        <dbReference type="Proteomes" id="UP000250043"/>
    </source>
</evidence>
<dbReference type="OrthoDB" id="9978204at2759"/>
<dbReference type="EMBL" id="KV722383">
    <property type="protein sequence ID" value="OCH91543.1"/>
    <property type="molecule type" value="Genomic_DNA"/>
</dbReference>
<accession>A0A8E2DNU8</accession>
<organism evidence="1 2">
    <name type="scientific">Obba rivulosa</name>
    <dbReference type="NCBI Taxonomy" id="1052685"/>
    <lineage>
        <taxon>Eukaryota</taxon>
        <taxon>Fungi</taxon>
        <taxon>Dikarya</taxon>
        <taxon>Basidiomycota</taxon>
        <taxon>Agaricomycotina</taxon>
        <taxon>Agaricomycetes</taxon>
        <taxon>Polyporales</taxon>
        <taxon>Gelatoporiaceae</taxon>
        <taxon>Obba</taxon>
    </lineage>
</organism>
<protein>
    <submittedName>
        <fullName evidence="1">Uncharacterized protein</fullName>
    </submittedName>
</protein>
<dbReference type="Proteomes" id="UP000250043">
    <property type="component" value="Unassembled WGS sequence"/>
</dbReference>
<keyword evidence="2" id="KW-1185">Reference proteome</keyword>
<sequence length="492" mass="54773">MRSSTNDYPRSPMHALLKVIITLVWVYKAAAGASLRVVGTSTLGQDPQTVNRLNGESFQQDALVTFAGYQYAVFYIDDANNASIRHPSVSRRAISGTHIAWETFTFMDYDQTDDDGHDIISLGISPGDGTLHLGWDQHDNPLNYRISLPEVATHPTNITWSSDLFGPILDYLPGLESLDKSVYFVNVTYPRFLRIPSGRAFDSDMLFEMRVGRSGLGDDWLYRYTPNEGWSLVGRYLEGVNNNAYINGLDFSSAGNLVTTWTYRDYVNDTGQDVAVEAGPNGPENNHDMDFAFSTDVGESWINNWDQQIANCSSEQPILPVSAGITIFSIPKYGGILNQEAQTVDSEGRVHVLNRENTTGTEQWYHYWRSTTGHWTRTAFPLPQYLHSMNNITGTPTVIGKRGKLVAPPQSSAQSLLAILPSNAPNSTAMSILRSTAAGHFGDWSVLWETPSGCGWEPLFDRYRLDNEDGILSIFLINGTDIQVVDFQLNEI</sequence>
<dbReference type="AlphaFoldDB" id="A0A8E2DNU8"/>
<proteinExistence type="predicted"/>
<name>A0A8E2DNU8_9APHY</name>
<dbReference type="Pfam" id="PF15892">
    <property type="entry name" value="BNR_4"/>
    <property type="match status" value="1"/>
</dbReference>